<dbReference type="UniPathway" id="UPA00591">
    <property type="reaction ID" value="UER00648"/>
</dbReference>
<dbReference type="InterPro" id="IPR050408">
    <property type="entry name" value="HGPRT"/>
</dbReference>
<dbReference type="GO" id="GO:0046100">
    <property type="term" value="P:hypoxanthine metabolic process"/>
    <property type="evidence" value="ECO:0007669"/>
    <property type="project" value="TreeGrafter"/>
</dbReference>
<dbReference type="PANTHER" id="PTHR43340">
    <property type="entry name" value="HYPOXANTHINE-GUANINE PHOSPHORIBOSYLTRANSFERASE"/>
    <property type="match status" value="1"/>
</dbReference>
<dbReference type="Pfam" id="PF00156">
    <property type="entry name" value="Pribosyltran"/>
    <property type="match status" value="1"/>
</dbReference>
<dbReference type="EC" id="2.4.2.8" evidence="16"/>
<evidence type="ECO:0000256" key="12">
    <source>
        <dbReference type="ARBA" id="ARBA00022741"/>
    </source>
</evidence>
<comment type="subcellular location">
    <subcellularLocation>
        <location evidence="3 16">Cytoplasm</location>
    </subcellularLocation>
</comment>
<evidence type="ECO:0000256" key="10">
    <source>
        <dbReference type="ARBA" id="ARBA00022723"/>
    </source>
</evidence>
<proteinExistence type="inferred from homology"/>
<dbReference type="GO" id="GO:0000287">
    <property type="term" value="F:magnesium ion binding"/>
    <property type="evidence" value="ECO:0007669"/>
    <property type="project" value="TreeGrafter"/>
</dbReference>
<evidence type="ECO:0000256" key="15">
    <source>
        <dbReference type="ARBA" id="ARBA00049402"/>
    </source>
</evidence>
<dbReference type="GO" id="GO:0032264">
    <property type="term" value="P:IMP salvage"/>
    <property type="evidence" value="ECO:0007669"/>
    <property type="project" value="UniProtKB-UniPathway"/>
</dbReference>
<dbReference type="GO" id="GO:0005829">
    <property type="term" value="C:cytosol"/>
    <property type="evidence" value="ECO:0007669"/>
    <property type="project" value="TreeGrafter"/>
</dbReference>
<dbReference type="AlphaFoldDB" id="A0A6G7B9G7"/>
<evidence type="ECO:0000256" key="8">
    <source>
        <dbReference type="ARBA" id="ARBA00022676"/>
    </source>
</evidence>
<dbReference type="FunFam" id="3.40.50.2020:FF:000006">
    <property type="entry name" value="Hypoxanthine phosphoribosyltransferase"/>
    <property type="match status" value="1"/>
</dbReference>
<dbReference type="NCBIfam" id="TIGR01203">
    <property type="entry name" value="HGPRTase"/>
    <property type="match status" value="1"/>
</dbReference>
<name>A0A6G7B9G7_9LACO</name>
<dbReference type="GeneID" id="93221594"/>
<keyword evidence="10 16" id="KW-0479">Metal-binding</keyword>
<evidence type="ECO:0000256" key="13">
    <source>
        <dbReference type="ARBA" id="ARBA00022842"/>
    </source>
</evidence>
<evidence type="ECO:0000259" key="17">
    <source>
        <dbReference type="Pfam" id="PF00156"/>
    </source>
</evidence>
<accession>A0A6G7B9G7</accession>
<dbReference type="GO" id="GO:0032263">
    <property type="term" value="P:GMP salvage"/>
    <property type="evidence" value="ECO:0007669"/>
    <property type="project" value="UniProtKB-UniPathway"/>
</dbReference>
<feature type="domain" description="Phosphoribosyltransferase" evidence="17">
    <location>
        <begin position="20"/>
        <end position="164"/>
    </location>
</feature>
<dbReference type="InterPro" id="IPR005904">
    <property type="entry name" value="Hxn_phspho_trans"/>
</dbReference>
<dbReference type="InterPro" id="IPR029057">
    <property type="entry name" value="PRTase-like"/>
</dbReference>
<dbReference type="GO" id="GO:0004422">
    <property type="term" value="F:hypoxanthine phosphoribosyltransferase activity"/>
    <property type="evidence" value="ECO:0007669"/>
    <property type="project" value="InterPro"/>
</dbReference>
<comment type="pathway">
    <text evidence="4 16">Purine metabolism; IMP biosynthesis via salvage pathway; IMP from hypoxanthine: step 1/1.</text>
</comment>
<dbReference type="PANTHER" id="PTHR43340:SF1">
    <property type="entry name" value="HYPOXANTHINE PHOSPHORIBOSYLTRANSFERASE"/>
    <property type="match status" value="1"/>
</dbReference>
<evidence type="ECO:0000256" key="4">
    <source>
        <dbReference type="ARBA" id="ARBA00004669"/>
    </source>
</evidence>
<reference evidence="18 19" key="1">
    <citation type="submission" date="2020-02" db="EMBL/GenBank/DDBJ databases">
        <title>Complete genome sequences of six Lactobacillus iners strains isolated from the human vagina.</title>
        <authorList>
            <person name="France M.T."/>
            <person name="Rutt L."/>
            <person name="Narina S."/>
            <person name="Arbaugh S."/>
            <person name="Humphrys M.S."/>
            <person name="Ma B."/>
            <person name="Hayward M.R."/>
            <person name="Relman D."/>
            <person name="Kwon D.S."/>
            <person name="Ravel J."/>
        </authorList>
    </citation>
    <scope>NUCLEOTIDE SEQUENCE [LARGE SCALE GENOMIC DNA]</scope>
    <source>
        <strain evidence="18 19">C0210C1</strain>
    </source>
</reference>
<dbReference type="Gene3D" id="3.40.50.2020">
    <property type="match status" value="1"/>
</dbReference>
<evidence type="ECO:0000256" key="5">
    <source>
        <dbReference type="ARBA" id="ARBA00004676"/>
    </source>
</evidence>
<organism evidence="18 19">
    <name type="scientific">Lactobacillus iners</name>
    <dbReference type="NCBI Taxonomy" id="147802"/>
    <lineage>
        <taxon>Bacteria</taxon>
        <taxon>Bacillati</taxon>
        <taxon>Bacillota</taxon>
        <taxon>Bacilli</taxon>
        <taxon>Lactobacillales</taxon>
        <taxon>Lactobacillaceae</taxon>
        <taxon>Lactobacillus</taxon>
    </lineage>
</organism>
<dbReference type="GO" id="GO:0006178">
    <property type="term" value="P:guanine salvage"/>
    <property type="evidence" value="ECO:0007669"/>
    <property type="project" value="TreeGrafter"/>
</dbReference>
<evidence type="ECO:0000313" key="19">
    <source>
        <dbReference type="Proteomes" id="UP000501676"/>
    </source>
</evidence>
<evidence type="ECO:0000256" key="16">
    <source>
        <dbReference type="RuleBase" id="RU364099"/>
    </source>
</evidence>
<evidence type="ECO:0000313" key="18">
    <source>
        <dbReference type="EMBL" id="QIH23926.1"/>
    </source>
</evidence>
<evidence type="ECO:0000256" key="7">
    <source>
        <dbReference type="ARBA" id="ARBA00022490"/>
    </source>
</evidence>
<evidence type="ECO:0000256" key="3">
    <source>
        <dbReference type="ARBA" id="ARBA00004496"/>
    </source>
</evidence>
<dbReference type="SUPFAM" id="SSF53271">
    <property type="entry name" value="PRTase-like"/>
    <property type="match status" value="1"/>
</dbReference>
<comment type="similarity">
    <text evidence="6 16">Belongs to the purine/pyrimidine phosphoribosyltransferase family.</text>
</comment>
<comment type="catalytic activity">
    <reaction evidence="14">
        <text>GMP + diphosphate = guanine + 5-phospho-alpha-D-ribose 1-diphosphate</text>
        <dbReference type="Rhea" id="RHEA:25424"/>
        <dbReference type="ChEBI" id="CHEBI:16235"/>
        <dbReference type="ChEBI" id="CHEBI:33019"/>
        <dbReference type="ChEBI" id="CHEBI:58017"/>
        <dbReference type="ChEBI" id="CHEBI:58115"/>
        <dbReference type="EC" id="2.4.2.8"/>
    </reaction>
    <physiologicalReaction direction="right-to-left" evidence="14">
        <dbReference type="Rhea" id="RHEA:25426"/>
    </physiologicalReaction>
</comment>
<dbReference type="GO" id="GO:0006166">
    <property type="term" value="P:purine ribonucleoside salvage"/>
    <property type="evidence" value="ECO:0007669"/>
    <property type="project" value="UniProtKB-KW"/>
</dbReference>
<evidence type="ECO:0000256" key="6">
    <source>
        <dbReference type="ARBA" id="ARBA00008391"/>
    </source>
</evidence>
<evidence type="ECO:0000256" key="14">
    <source>
        <dbReference type="ARBA" id="ARBA00048811"/>
    </source>
</evidence>
<comment type="catalytic activity">
    <reaction evidence="15">
        <text>IMP + diphosphate = hypoxanthine + 5-phospho-alpha-D-ribose 1-diphosphate</text>
        <dbReference type="Rhea" id="RHEA:17973"/>
        <dbReference type="ChEBI" id="CHEBI:17368"/>
        <dbReference type="ChEBI" id="CHEBI:33019"/>
        <dbReference type="ChEBI" id="CHEBI:58017"/>
        <dbReference type="ChEBI" id="CHEBI:58053"/>
        <dbReference type="EC" id="2.4.2.8"/>
    </reaction>
    <physiologicalReaction direction="right-to-left" evidence="15">
        <dbReference type="Rhea" id="RHEA:17975"/>
    </physiologicalReaction>
</comment>
<gene>
    <name evidence="18" type="primary">hpt</name>
    <name evidence="18" type="ORF">G6Z83_04315</name>
</gene>
<keyword evidence="9 16" id="KW-0808">Transferase</keyword>
<protein>
    <recommendedName>
        <fullName evidence="16">Hypoxanthine phosphoribosyltransferase</fullName>
        <ecNumber evidence="16">2.4.2.8</ecNumber>
    </recommendedName>
</protein>
<comment type="cofactor">
    <cofactor evidence="1 16">
        <name>Mg(2+)</name>
        <dbReference type="ChEBI" id="CHEBI:18420"/>
    </cofactor>
</comment>
<evidence type="ECO:0000256" key="11">
    <source>
        <dbReference type="ARBA" id="ARBA00022726"/>
    </source>
</evidence>
<keyword evidence="12 16" id="KW-0547">Nucleotide-binding</keyword>
<evidence type="ECO:0000256" key="9">
    <source>
        <dbReference type="ARBA" id="ARBA00022679"/>
    </source>
</evidence>
<dbReference type="CDD" id="cd06223">
    <property type="entry name" value="PRTases_typeI"/>
    <property type="match status" value="1"/>
</dbReference>
<evidence type="ECO:0000256" key="2">
    <source>
        <dbReference type="ARBA" id="ARBA00002049"/>
    </source>
</evidence>
<keyword evidence="8 16" id="KW-0328">Glycosyltransferase</keyword>
<keyword evidence="13 16" id="KW-0460">Magnesium</keyword>
<comment type="function">
    <text evidence="2">Purine salvage pathway enzyme that catalyzes the transfer of the ribosyl-5-phosphate group from 5-phospho-alpha-D-ribose 1-diphosphate (PRPP) to the N9 position of the 6-oxopurines hypoxanthine and guanine to form the corresponding ribonucleotides IMP (inosine 5'-monophosphate) and GMP (guanosine 5'-monophosphate), with the release of PPi.</text>
</comment>
<evidence type="ECO:0000256" key="1">
    <source>
        <dbReference type="ARBA" id="ARBA00001946"/>
    </source>
</evidence>
<dbReference type="Proteomes" id="UP000501676">
    <property type="component" value="Chromosome"/>
</dbReference>
<dbReference type="EMBL" id="CP049228">
    <property type="protein sequence ID" value="QIH23926.1"/>
    <property type="molecule type" value="Genomic_DNA"/>
</dbReference>
<dbReference type="InterPro" id="IPR000836">
    <property type="entry name" value="PRTase_dom"/>
</dbReference>
<dbReference type="GO" id="GO:0052657">
    <property type="term" value="F:guanine phosphoribosyltransferase activity"/>
    <property type="evidence" value="ECO:0007669"/>
    <property type="project" value="UniProtKB-ARBA"/>
</dbReference>
<sequence>MANCDNISSIIDRRLFTEEDIKLMCKRLGKELTKEYAGKDLLVIGALKGAVFFLTDLVREMDVPLQMDFMDVSSYGDSMESSGKVRLDVDVQTDVKGRDVLIVEDIVDTGHTMKYMKDLLASRGANSVKCCALLNKTERRVDDVDVEYYGSIVENEFVVGYGLDLAGRYRNLPFVGVLKPEIIAKYTK</sequence>
<dbReference type="RefSeq" id="WP_006729823.1">
    <property type="nucleotide sequence ID" value="NZ_CABKQA010000001.1"/>
</dbReference>
<dbReference type="UniPathway" id="UPA00909">
    <property type="reaction ID" value="UER00887"/>
</dbReference>
<dbReference type="GO" id="GO:0000166">
    <property type="term" value="F:nucleotide binding"/>
    <property type="evidence" value="ECO:0007669"/>
    <property type="project" value="UniProtKB-KW"/>
</dbReference>
<keyword evidence="11 16" id="KW-0660">Purine salvage</keyword>
<keyword evidence="7 16" id="KW-0963">Cytoplasm</keyword>
<comment type="pathway">
    <text evidence="5">Purine metabolism; GMP biosynthesis via salvage pathway; GMP from guanine: step 1/1.</text>
</comment>